<accession>A0A8S9ZP17</accession>
<protein>
    <submittedName>
        <fullName evidence="1">Uncharacterized protein</fullName>
    </submittedName>
</protein>
<keyword evidence="2" id="KW-1185">Reference proteome</keyword>
<dbReference type="Proteomes" id="UP000605970">
    <property type="component" value="Unassembled WGS sequence"/>
</dbReference>
<dbReference type="InterPro" id="IPR033112">
    <property type="entry name" value="PLA2_Asp_AS"/>
</dbReference>
<gene>
    <name evidence="1" type="ORF">Mgra_00005780</name>
</gene>
<dbReference type="Gene3D" id="1.20.90.10">
    <property type="entry name" value="Phospholipase A2 domain"/>
    <property type="match status" value="1"/>
</dbReference>
<name>A0A8S9ZP17_9BILA</name>
<organism evidence="1 2">
    <name type="scientific">Meloidogyne graminicola</name>
    <dbReference type="NCBI Taxonomy" id="189291"/>
    <lineage>
        <taxon>Eukaryota</taxon>
        <taxon>Metazoa</taxon>
        <taxon>Ecdysozoa</taxon>
        <taxon>Nematoda</taxon>
        <taxon>Chromadorea</taxon>
        <taxon>Rhabditida</taxon>
        <taxon>Tylenchina</taxon>
        <taxon>Tylenchomorpha</taxon>
        <taxon>Tylenchoidea</taxon>
        <taxon>Meloidogynidae</taxon>
        <taxon>Meloidogyninae</taxon>
        <taxon>Meloidogyne</taxon>
    </lineage>
</organism>
<comment type="caution">
    <text evidence="1">The sequence shown here is derived from an EMBL/GenBank/DDBJ whole genome shotgun (WGS) entry which is preliminary data.</text>
</comment>
<evidence type="ECO:0000313" key="2">
    <source>
        <dbReference type="Proteomes" id="UP000605970"/>
    </source>
</evidence>
<dbReference type="PROSITE" id="PS00119">
    <property type="entry name" value="PA2_ASP"/>
    <property type="match status" value="1"/>
</dbReference>
<sequence>MKLDKNIIQTNSVDKTFIEEINNSPFCPLLDDYSGLIALKYDMMLGKLEKNYMPSVNRTVILVNVIDKEQIEEITTKATTPQIKEIVTKSTTTSIVTTEEPKCILKNHPVLYNGYGCLCCQEHDKCKEFSKNKCPSSMTSFDIFSVSIYSANYNWKCEEEGKTIKCIDTINNKCQKMLCKCDKTLIDCLTSNPRPKQIQPCWSNINETIKEATREPIRAVENVKIDIINANKTLTSILEGAKEGKGIDKKKACDATNAAEKAADDFGKVADKIFEENEKKRQKAKAKTDAAMEKARKTKSLDDLKALDKAMVEEGIILMEIETVGRKIDEVIKVGLENALNTHNIEIRMGNYKCED</sequence>
<dbReference type="GO" id="GO:0050482">
    <property type="term" value="P:arachidonate secretion"/>
    <property type="evidence" value="ECO:0007669"/>
    <property type="project" value="InterPro"/>
</dbReference>
<dbReference type="InterPro" id="IPR036444">
    <property type="entry name" value="PLipase_A2_dom_sf"/>
</dbReference>
<dbReference type="GO" id="GO:0004623">
    <property type="term" value="F:phospholipase A2 activity"/>
    <property type="evidence" value="ECO:0007669"/>
    <property type="project" value="InterPro"/>
</dbReference>
<dbReference type="SUPFAM" id="SSF48619">
    <property type="entry name" value="Phospholipase A2, PLA2"/>
    <property type="match status" value="1"/>
</dbReference>
<dbReference type="OrthoDB" id="10069378at2759"/>
<reference evidence="1" key="1">
    <citation type="journal article" date="2020" name="Ecol. Evol.">
        <title>Genome structure and content of the rice root-knot nematode (Meloidogyne graminicola).</title>
        <authorList>
            <person name="Phan N.T."/>
            <person name="Danchin E.G.J."/>
            <person name="Klopp C."/>
            <person name="Perfus-Barbeoch L."/>
            <person name="Kozlowski D.K."/>
            <person name="Koutsovoulos G.D."/>
            <person name="Lopez-Roques C."/>
            <person name="Bouchez O."/>
            <person name="Zahm M."/>
            <person name="Besnard G."/>
            <person name="Bellafiore S."/>
        </authorList>
    </citation>
    <scope>NUCLEOTIDE SEQUENCE</scope>
    <source>
        <strain evidence="1">VN-18</strain>
    </source>
</reference>
<dbReference type="EMBL" id="JABEBT010000050">
    <property type="protein sequence ID" value="KAF7634888.1"/>
    <property type="molecule type" value="Genomic_DNA"/>
</dbReference>
<dbReference type="AlphaFoldDB" id="A0A8S9ZP17"/>
<evidence type="ECO:0000313" key="1">
    <source>
        <dbReference type="EMBL" id="KAF7634888.1"/>
    </source>
</evidence>
<dbReference type="GO" id="GO:0006644">
    <property type="term" value="P:phospholipid metabolic process"/>
    <property type="evidence" value="ECO:0007669"/>
    <property type="project" value="InterPro"/>
</dbReference>
<proteinExistence type="predicted"/>